<organism evidence="2">
    <name type="scientific">marine sediment metagenome</name>
    <dbReference type="NCBI Taxonomy" id="412755"/>
    <lineage>
        <taxon>unclassified sequences</taxon>
        <taxon>metagenomes</taxon>
        <taxon>ecological metagenomes</taxon>
    </lineage>
</organism>
<dbReference type="SUPFAM" id="SSF55957">
    <property type="entry name" value="Phosphoglucomutase, C-terminal domain"/>
    <property type="match status" value="1"/>
</dbReference>
<gene>
    <name evidence="2" type="ORF">S03H2_41760</name>
</gene>
<evidence type="ECO:0000259" key="1">
    <source>
        <dbReference type="Pfam" id="PF00408"/>
    </source>
</evidence>
<evidence type="ECO:0000313" key="2">
    <source>
        <dbReference type="EMBL" id="GAH72535.1"/>
    </source>
</evidence>
<feature type="non-terminal residue" evidence="2">
    <location>
        <position position="1"/>
    </location>
</feature>
<dbReference type="Pfam" id="PF00408">
    <property type="entry name" value="PGM_PMM_IV"/>
    <property type="match status" value="1"/>
</dbReference>
<name>X1ITG0_9ZZZZ</name>
<protein>
    <recommendedName>
        <fullName evidence="1">Alpha-D-phosphohexomutase C-terminal domain-containing protein</fullName>
    </recommendedName>
</protein>
<dbReference type="AlphaFoldDB" id="X1ITG0"/>
<dbReference type="InterPro" id="IPR036900">
    <property type="entry name" value="A-D-PHexomutase_C_sf"/>
</dbReference>
<dbReference type="Gene3D" id="3.30.310.50">
    <property type="entry name" value="Alpha-D-phosphohexomutase, C-terminal domain"/>
    <property type="match status" value="1"/>
</dbReference>
<dbReference type="GO" id="GO:0016868">
    <property type="term" value="F:intramolecular phosphotransferase activity"/>
    <property type="evidence" value="ECO:0007669"/>
    <property type="project" value="InterPro"/>
</dbReference>
<comment type="caution">
    <text evidence="2">The sequence shown here is derived from an EMBL/GenBank/DDBJ whole genome shotgun (WGS) entry which is preliminary data.</text>
</comment>
<reference evidence="2" key="1">
    <citation type="journal article" date="2014" name="Front. Microbiol.">
        <title>High frequency of phylogenetically diverse reductive dehalogenase-homologous genes in deep subseafloor sedimentary metagenomes.</title>
        <authorList>
            <person name="Kawai M."/>
            <person name="Futagami T."/>
            <person name="Toyoda A."/>
            <person name="Takaki Y."/>
            <person name="Nishi S."/>
            <person name="Hori S."/>
            <person name="Arai W."/>
            <person name="Tsubouchi T."/>
            <person name="Morono Y."/>
            <person name="Uchiyama I."/>
            <person name="Ito T."/>
            <person name="Fujiyama A."/>
            <person name="Inagaki F."/>
            <person name="Takami H."/>
        </authorList>
    </citation>
    <scope>NUCLEOTIDE SEQUENCE</scope>
    <source>
        <strain evidence="2">Expedition CK06-06</strain>
    </source>
</reference>
<dbReference type="InterPro" id="IPR005843">
    <property type="entry name" value="A-D-PHexomutase_C"/>
</dbReference>
<sequence>HLTLADTTWLLIRFSGTEPVLRIYAESESPARVERLLEVGKELAGV</sequence>
<dbReference type="EMBL" id="BARU01025958">
    <property type="protein sequence ID" value="GAH72535.1"/>
    <property type="molecule type" value="Genomic_DNA"/>
</dbReference>
<feature type="domain" description="Alpha-D-phosphohexomutase C-terminal" evidence="1">
    <location>
        <begin position="6"/>
        <end position="38"/>
    </location>
</feature>
<proteinExistence type="predicted"/>
<accession>X1ITG0</accession>